<reference evidence="3" key="1">
    <citation type="submission" date="2020-05" db="EMBL/GenBank/DDBJ databases">
        <authorList>
            <person name="Chiriac C."/>
            <person name="Salcher M."/>
            <person name="Ghai R."/>
            <person name="Kavagutti S V."/>
        </authorList>
    </citation>
    <scope>NUCLEOTIDE SEQUENCE</scope>
</reference>
<dbReference type="PANTHER" id="PTHR30486:SF6">
    <property type="entry name" value="TYPE IV PILUS RETRACTATION ATPASE PILT"/>
    <property type="match status" value="1"/>
</dbReference>
<sequence>MTSQVLGPLEAVGPKLGGLLAMPGVTDLLVNGWQQVWVQRGGNDLDPVASPFESEAELGRLAQQLIAQGGRHLDQANPFADVSIGSESSGGLRVHAALASGCNPNTHLSVRVHLNRLFGLGQLHDFGMFDEAQFSLLRQIILQRENFLISGATGSGKTTLLRAMLAECVGERIIALEDVAELGLQGGHFISLQTRQANIEGKGEISLERLVREALRMRPDRLVVGEVRGAELIVMLQALNTGHRGAGATIHANSFDDVLPRANAIGRSVGLSSQDMIEQMESAFSWLIHVDHRKVVKIARIGK</sequence>
<evidence type="ECO:0000256" key="1">
    <source>
        <dbReference type="ARBA" id="ARBA00006611"/>
    </source>
</evidence>
<name>A0A6J6HG70_9ZZZZ</name>
<dbReference type="GO" id="GO:0016887">
    <property type="term" value="F:ATP hydrolysis activity"/>
    <property type="evidence" value="ECO:0007669"/>
    <property type="project" value="InterPro"/>
</dbReference>
<dbReference type="Gene3D" id="3.30.450.370">
    <property type="match status" value="1"/>
</dbReference>
<dbReference type="CDD" id="cd01130">
    <property type="entry name" value="VirB11-like_ATPase"/>
    <property type="match status" value="1"/>
</dbReference>
<dbReference type="EMBL" id="CAEZUU010000078">
    <property type="protein sequence ID" value="CAB4612040.1"/>
    <property type="molecule type" value="Genomic_DNA"/>
</dbReference>
<dbReference type="PANTHER" id="PTHR30486">
    <property type="entry name" value="TWITCHING MOTILITY PROTEIN PILT"/>
    <property type="match status" value="1"/>
</dbReference>
<comment type="similarity">
    <text evidence="1">Belongs to the GSP E family.</text>
</comment>
<gene>
    <name evidence="3" type="ORF">UFOPK1857_00474</name>
</gene>
<dbReference type="InterPro" id="IPR050921">
    <property type="entry name" value="T4SS_GSP_E_ATPase"/>
</dbReference>
<evidence type="ECO:0000259" key="2">
    <source>
        <dbReference type="Pfam" id="PF00437"/>
    </source>
</evidence>
<feature type="domain" description="Bacterial type II secretion system protein E" evidence="2">
    <location>
        <begin position="22"/>
        <end position="268"/>
    </location>
</feature>
<organism evidence="3">
    <name type="scientific">freshwater metagenome</name>
    <dbReference type="NCBI Taxonomy" id="449393"/>
    <lineage>
        <taxon>unclassified sequences</taxon>
        <taxon>metagenomes</taxon>
        <taxon>ecological metagenomes</taxon>
    </lineage>
</organism>
<dbReference type="Gene3D" id="3.40.50.300">
    <property type="entry name" value="P-loop containing nucleotide triphosphate hydrolases"/>
    <property type="match status" value="1"/>
</dbReference>
<dbReference type="AlphaFoldDB" id="A0A6J6HG70"/>
<dbReference type="SUPFAM" id="SSF52540">
    <property type="entry name" value="P-loop containing nucleoside triphosphate hydrolases"/>
    <property type="match status" value="1"/>
</dbReference>
<dbReference type="Pfam" id="PF00437">
    <property type="entry name" value="T2SSE"/>
    <property type="match status" value="1"/>
</dbReference>
<accession>A0A6J6HG70</accession>
<protein>
    <submittedName>
        <fullName evidence="3">Unannotated protein</fullName>
    </submittedName>
</protein>
<dbReference type="InterPro" id="IPR001482">
    <property type="entry name" value="T2SS/T4SS_dom"/>
</dbReference>
<evidence type="ECO:0000313" key="3">
    <source>
        <dbReference type="EMBL" id="CAB4612040.1"/>
    </source>
</evidence>
<dbReference type="InterPro" id="IPR027417">
    <property type="entry name" value="P-loop_NTPase"/>
</dbReference>
<proteinExistence type="inferred from homology"/>